<dbReference type="EMBL" id="KV426159">
    <property type="protein sequence ID" value="KZV86316.1"/>
    <property type="molecule type" value="Genomic_DNA"/>
</dbReference>
<gene>
    <name evidence="1" type="ORF">EXIGLDRAFT_724864</name>
</gene>
<evidence type="ECO:0000313" key="1">
    <source>
        <dbReference type="EMBL" id="KZV86316.1"/>
    </source>
</evidence>
<name>A0A165E8I5_EXIGL</name>
<reference evidence="1 2" key="1">
    <citation type="journal article" date="2016" name="Mol. Biol. Evol.">
        <title>Comparative Genomics of Early-Diverging Mushroom-Forming Fungi Provides Insights into the Origins of Lignocellulose Decay Capabilities.</title>
        <authorList>
            <person name="Nagy L.G."/>
            <person name="Riley R."/>
            <person name="Tritt A."/>
            <person name="Adam C."/>
            <person name="Daum C."/>
            <person name="Floudas D."/>
            <person name="Sun H."/>
            <person name="Yadav J.S."/>
            <person name="Pangilinan J."/>
            <person name="Larsson K.H."/>
            <person name="Matsuura K."/>
            <person name="Barry K."/>
            <person name="Labutti K."/>
            <person name="Kuo R."/>
            <person name="Ohm R.A."/>
            <person name="Bhattacharya S.S."/>
            <person name="Shirouzu T."/>
            <person name="Yoshinaga Y."/>
            <person name="Martin F.M."/>
            <person name="Grigoriev I.V."/>
            <person name="Hibbett D.S."/>
        </authorList>
    </citation>
    <scope>NUCLEOTIDE SEQUENCE [LARGE SCALE GENOMIC DNA]</scope>
    <source>
        <strain evidence="1 2">HHB12029</strain>
    </source>
</reference>
<evidence type="ECO:0008006" key="3">
    <source>
        <dbReference type="Google" id="ProtNLM"/>
    </source>
</evidence>
<feature type="non-terminal residue" evidence="1">
    <location>
        <position position="1"/>
    </location>
</feature>
<proteinExistence type="predicted"/>
<dbReference type="SUPFAM" id="SSF52047">
    <property type="entry name" value="RNI-like"/>
    <property type="match status" value="1"/>
</dbReference>
<organism evidence="1 2">
    <name type="scientific">Exidia glandulosa HHB12029</name>
    <dbReference type="NCBI Taxonomy" id="1314781"/>
    <lineage>
        <taxon>Eukaryota</taxon>
        <taxon>Fungi</taxon>
        <taxon>Dikarya</taxon>
        <taxon>Basidiomycota</taxon>
        <taxon>Agaricomycotina</taxon>
        <taxon>Agaricomycetes</taxon>
        <taxon>Auriculariales</taxon>
        <taxon>Exidiaceae</taxon>
        <taxon>Exidia</taxon>
    </lineage>
</organism>
<dbReference type="Proteomes" id="UP000077266">
    <property type="component" value="Unassembled WGS sequence"/>
</dbReference>
<dbReference type="InParanoid" id="A0A165E8I5"/>
<accession>A0A165E8I5</accession>
<dbReference type="InterPro" id="IPR032675">
    <property type="entry name" value="LRR_dom_sf"/>
</dbReference>
<dbReference type="AlphaFoldDB" id="A0A165E8I5"/>
<protein>
    <recommendedName>
        <fullName evidence="3">F-box domain-containing protein</fullName>
    </recommendedName>
</protein>
<sequence length="418" mass="46995">HWRTAALSDPSCWTYLVLPPIPRMTAGKTAALIAHVERVISRSRSRLLDVAVSVNWDLTQKTRDVYAEDGLYSRLFASLMEQLRRIRTLDIHTASCSDNFLKFSYSDMSDPILKHIADLLCCPTPQLVHLSLSCAHTHYMTGQQFWLGYEEGDYPFFLPNAPKLATLSLTNTPMLCKRPHPVGLPLLRTLLIDCSKWVYSALIWDTVSMAPQLDKLRLCCNPQGIAGHPEQRPTSLPITELVVGMDSYLPLPETQLPNLRSLVVESWKLDASDSGPPGNLGLTLTTLVVESISSFSADMIQTLRHFEVLEHATLYGDEVDDDRQLFAALCDTADPMWPRLRHLVLSWGMDIKSSERDGLLRLVRARNLSKEQSGLTRPLEKVEFDLTSVPGWVATQVKEVMGDGACVVEMPKMYFTRD</sequence>
<dbReference type="Gene3D" id="3.80.10.10">
    <property type="entry name" value="Ribonuclease Inhibitor"/>
    <property type="match status" value="1"/>
</dbReference>
<keyword evidence="2" id="KW-1185">Reference proteome</keyword>
<evidence type="ECO:0000313" key="2">
    <source>
        <dbReference type="Proteomes" id="UP000077266"/>
    </source>
</evidence>